<keyword evidence="1" id="KW-1133">Transmembrane helix</keyword>
<organism evidence="2 3">
    <name type="scientific">Serpentovirinae sp. isolate C18</name>
    <dbReference type="NCBI Taxonomy" id="3071291"/>
    <lineage>
        <taxon>Viruses</taxon>
        <taxon>Riboviria</taxon>
        <taxon>Orthornavirae</taxon>
        <taxon>Pisuviricota</taxon>
        <taxon>Pisoniviricetes</taxon>
        <taxon>Nidovirales</taxon>
        <taxon>Tornidovirineae</taxon>
        <taxon>Tobaniviridae</taxon>
        <taxon>Serpentovirinae</taxon>
        <taxon>Sertovirus</taxon>
        <taxon>Serecovirus</taxon>
        <taxon>Sertovirus cona</taxon>
    </lineage>
</organism>
<reference evidence="2 3" key="1">
    <citation type="journal article" date="2019" name="Front Vet Sci">
        <title>Longitudinal and Cross-Sectional Sampling of Serpentovirus (Nidovirus) Infection in Captive Snakes Reveals High Prevalence, Persistent Infection, and Increased Mortality in Pythons and Divergent Serpentovirus Infection in Boas and Colubrids.</title>
        <authorList>
            <person name="Hoon-Hanks L.L."/>
            <person name="Ossiboff R.J."/>
            <person name="Bartolini P."/>
            <person name="Fogelson S.B."/>
            <person name="Perry S.M."/>
            <person name="Stohr A.C."/>
            <person name="Cross S.T."/>
            <person name="Wellehan J.F.X."/>
            <person name="Jacobson E.R."/>
            <person name="Dubovi E.J."/>
            <person name="Stenglein M.D."/>
        </authorList>
    </citation>
    <scope>NUCLEOTIDE SEQUENCE [LARGE SCALE GENOMIC DNA]</scope>
    <source>
        <strain evidence="2">C18</strain>
    </source>
</reference>
<gene>
    <name evidence="2" type="primary">ORF3</name>
</gene>
<keyword evidence="3" id="KW-1185">Reference proteome</keyword>
<protein>
    <submittedName>
        <fullName evidence="2">Transmembrane protein</fullName>
    </submittedName>
</protein>
<keyword evidence="1 2" id="KW-0812">Transmembrane</keyword>
<keyword evidence="1" id="KW-0472">Membrane</keyword>
<proteinExistence type="predicted"/>
<sequence>MNQFKQWHYVILLISSLFSSFSVSSTSPSPASTPTRSQPSTVITNVTQSNQTTPSVNLTTLLMATMSQRTGVSTLVKPSPTKVLTAKTITSHGVKSNEGYELYEYDESDYEVIEVPTLPPEVVKYNELFAFRDKLIGLPQVSEKNVKTIVIVVVVVIVILLIIILAGALACGDTPLSRNGKSSKFKF</sequence>
<feature type="transmembrane region" description="Helical" evidence="1">
    <location>
        <begin position="149"/>
        <end position="171"/>
    </location>
</feature>
<accession>A0AAE6TVU0</accession>
<name>A0AAE6TVU0_9NIDO</name>
<evidence type="ECO:0000313" key="3">
    <source>
        <dbReference type="Proteomes" id="UP000829951"/>
    </source>
</evidence>
<dbReference type="KEGG" id="vg:80538467"/>
<dbReference type="EMBL" id="MN161561">
    <property type="protein sequence ID" value="QFU19719.1"/>
    <property type="molecule type" value="Genomic_RNA"/>
</dbReference>
<evidence type="ECO:0000256" key="1">
    <source>
        <dbReference type="SAM" id="Phobius"/>
    </source>
</evidence>
<dbReference type="Proteomes" id="UP000829951">
    <property type="component" value="Segment"/>
</dbReference>
<evidence type="ECO:0000313" key="2">
    <source>
        <dbReference type="EMBL" id="QFU19719.1"/>
    </source>
</evidence>